<protein>
    <recommendedName>
        <fullName evidence="3">Succinate dehydrogenase cytochrome b558 subunit</fullName>
    </recommendedName>
</protein>
<feature type="transmembrane region" description="Helical" evidence="1">
    <location>
        <begin position="225"/>
        <end position="244"/>
    </location>
</feature>
<feature type="transmembrane region" description="Helical" evidence="1">
    <location>
        <begin position="105"/>
        <end position="126"/>
    </location>
</feature>
<dbReference type="Gene3D" id="1.20.1300.10">
    <property type="entry name" value="Fumarate reductase/succinate dehydrogenase, transmembrane subunit"/>
    <property type="match status" value="1"/>
</dbReference>
<feature type="transmembrane region" description="Helical" evidence="1">
    <location>
        <begin position="264"/>
        <end position="286"/>
    </location>
</feature>
<evidence type="ECO:0008006" key="3">
    <source>
        <dbReference type="Google" id="ProtNLM"/>
    </source>
</evidence>
<keyword evidence="1" id="KW-0812">Transmembrane</keyword>
<dbReference type="NCBIfam" id="TIGR02046">
    <property type="entry name" value="sdhC_b558_fam"/>
    <property type="match status" value="1"/>
</dbReference>
<dbReference type="AlphaFoldDB" id="A0A644ULE0"/>
<comment type="caution">
    <text evidence="2">The sequence shown here is derived from an EMBL/GenBank/DDBJ whole genome shotgun (WGS) entry which is preliminary data.</text>
</comment>
<reference evidence="2" key="1">
    <citation type="submission" date="2019-08" db="EMBL/GenBank/DDBJ databases">
        <authorList>
            <person name="Kucharzyk K."/>
            <person name="Murdoch R.W."/>
            <person name="Higgins S."/>
            <person name="Loffler F."/>
        </authorList>
    </citation>
    <scope>NUCLEOTIDE SEQUENCE</scope>
</reference>
<dbReference type="InterPro" id="IPR034804">
    <property type="entry name" value="SQR/QFR_C/D"/>
</dbReference>
<evidence type="ECO:0000256" key="1">
    <source>
        <dbReference type="SAM" id="Phobius"/>
    </source>
</evidence>
<dbReference type="GO" id="GO:0016020">
    <property type="term" value="C:membrane"/>
    <property type="evidence" value="ECO:0007669"/>
    <property type="project" value="InterPro"/>
</dbReference>
<sequence length="288" mass="33123">MKLIQFASITKKIALASFGLFLLLFLPVHLGINLCLLREDGGEWYRNASHFMGTNYIVKVFEIVLMASVLLHIVVAILLTIENFLARPVRYKVRTKTKTPFMSRYMIWTGGIVACFLVLHFINFYFVKLDIVEGKYSANIEQVDKAFQEKALKLQKGELNENDQAALMAQYQAISQISPEKMDKGQKNMVNLTKEEVEIYCGKDFKHTEPDFYTMSQELFAKKSYSFIYILVFLVLGFHLYHAINSLAQTFGLSHKKYSPVIEWVSVIYAVVVPLGFAIIPIWIMFVK</sequence>
<name>A0A644ULE0_9ZZZZ</name>
<keyword evidence="1" id="KW-0472">Membrane</keyword>
<dbReference type="EMBL" id="VSSQ01000130">
    <property type="protein sequence ID" value="MPL79750.1"/>
    <property type="molecule type" value="Genomic_DNA"/>
</dbReference>
<accession>A0A644ULE0</accession>
<dbReference type="InterPro" id="IPR011138">
    <property type="entry name" value="Cytochrome_b-558"/>
</dbReference>
<keyword evidence="1" id="KW-1133">Transmembrane helix</keyword>
<evidence type="ECO:0000313" key="2">
    <source>
        <dbReference type="EMBL" id="MPL79750.1"/>
    </source>
</evidence>
<dbReference type="SUPFAM" id="SSF81343">
    <property type="entry name" value="Fumarate reductase respiratory complex transmembrane subunits"/>
    <property type="match status" value="1"/>
</dbReference>
<feature type="transmembrane region" description="Helical" evidence="1">
    <location>
        <begin position="63"/>
        <end position="85"/>
    </location>
</feature>
<proteinExistence type="predicted"/>
<gene>
    <name evidence="2" type="ORF">SDC9_25634</name>
</gene>
<organism evidence="2">
    <name type="scientific">bioreactor metagenome</name>
    <dbReference type="NCBI Taxonomy" id="1076179"/>
    <lineage>
        <taxon>unclassified sequences</taxon>
        <taxon>metagenomes</taxon>
        <taxon>ecological metagenomes</taxon>
    </lineage>
</organism>
<dbReference type="CDD" id="cd03498">
    <property type="entry name" value="SQR_TypeB_2_TM"/>
    <property type="match status" value="1"/>
</dbReference>